<reference evidence="1 2" key="1">
    <citation type="submission" date="2024-03" db="EMBL/GenBank/DDBJ databases">
        <title>Human intestinal bacterial collection.</title>
        <authorList>
            <person name="Pauvert C."/>
            <person name="Hitch T.C.A."/>
            <person name="Clavel T."/>
        </authorList>
    </citation>
    <scope>NUCLEOTIDE SEQUENCE [LARGE SCALE GENOMIC DNA]</scope>
    <source>
        <strain evidence="1 2">CLA-SR-H025</strain>
    </source>
</reference>
<dbReference type="SUPFAM" id="SSF47598">
    <property type="entry name" value="Ribbon-helix-helix"/>
    <property type="match status" value="1"/>
</dbReference>
<comment type="caution">
    <text evidence="1">The sequence shown here is derived from an EMBL/GenBank/DDBJ whole genome shotgun (WGS) entry which is preliminary data.</text>
</comment>
<organism evidence="1 2">
    <name type="scientific">Peptoniphilus hominis</name>
    <name type="common">ex Hitch et al. 2025</name>
    <dbReference type="NCBI Taxonomy" id="3133174"/>
    <lineage>
        <taxon>Bacteria</taxon>
        <taxon>Bacillati</taxon>
        <taxon>Bacillota</taxon>
        <taxon>Tissierellia</taxon>
        <taxon>Tissierellales</taxon>
        <taxon>Peptoniphilaceae</taxon>
        <taxon>Peptoniphilus</taxon>
    </lineage>
</organism>
<evidence type="ECO:0000313" key="2">
    <source>
        <dbReference type="Proteomes" id="UP001447979"/>
    </source>
</evidence>
<dbReference type="Pfam" id="PF05534">
    <property type="entry name" value="HicB"/>
    <property type="match status" value="1"/>
</dbReference>
<dbReference type="EMBL" id="JBBMFO010000001">
    <property type="protein sequence ID" value="MEQ2400141.1"/>
    <property type="molecule type" value="Genomic_DNA"/>
</dbReference>
<accession>A0ABV1CDC1</accession>
<dbReference type="InterPro" id="IPR008651">
    <property type="entry name" value="Uncharacterised_HicB"/>
</dbReference>
<dbReference type="InterPro" id="IPR035069">
    <property type="entry name" value="TTHA1013/TTHA0281-like"/>
</dbReference>
<proteinExistence type="predicted"/>
<name>A0ABV1CDC1_9FIRM</name>
<dbReference type="RefSeq" id="WP_349169816.1">
    <property type="nucleotide sequence ID" value="NZ_JBBMFO010000001.1"/>
</dbReference>
<protein>
    <submittedName>
        <fullName evidence="1">Type II toxin-antitoxin system HicB family antitoxin</fullName>
    </submittedName>
</protein>
<dbReference type="Proteomes" id="UP001447979">
    <property type="component" value="Unassembled WGS sequence"/>
</dbReference>
<sequence>MLEKDIIRESKKYTRLSYNQVIKKVTDESGTYYIGEFIEIPEAKTNADDLATLSERMQEVLELSIETRLQEGDEIPLPIDEKSNGVLTIRVPKSLHSALRIGAEREGISLNQYALYKLSR</sequence>
<dbReference type="InterPro" id="IPR010985">
    <property type="entry name" value="Ribbon_hlx_hlx"/>
</dbReference>
<gene>
    <name evidence="1" type="ORF">WMO19_00830</name>
</gene>
<keyword evidence="2" id="KW-1185">Reference proteome</keyword>
<evidence type="ECO:0000313" key="1">
    <source>
        <dbReference type="EMBL" id="MEQ2400141.1"/>
    </source>
</evidence>
<dbReference type="SUPFAM" id="SSF143100">
    <property type="entry name" value="TTHA1013/TTHA0281-like"/>
    <property type="match status" value="1"/>
</dbReference>
<dbReference type="Gene3D" id="3.30.160.250">
    <property type="match status" value="1"/>
</dbReference>